<evidence type="ECO:0000256" key="1">
    <source>
        <dbReference type="SAM" id="MobiDB-lite"/>
    </source>
</evidence>
<feature type="region of interest" description="Disordered" evidence="1">
    <location>
        <begin position="66"/>
        <end position="92"/>
    </location>
</feature>
<dbReference type="HOGENOM" id="CLU_2414680_0_0_1"/>
<name>R0IIR2_EXST2</name>
<dbReference type="EMBL" id="KB908703">
    <property type="protein sequence ID" value="EOA84831.1"/>
    <property type="molecule type" value="Genomic_DNA"/>
</dbReference>
<evidence type="ECO:0000313" key="2">
    <source>
        <dbReference type="EMBL" id="EOA84831.1"/>
    </source>
</evidence>
<reference evidence="2 3" key="1">
    <citation type="journal article" date="2012" name="PLoS Pathog.">
        <title>Diverse lifestyles and strategies of plant pathogenesis encoded in the genomes of eighteen Dothideomycetes fungi.</title>
        <authorList>
            <person name="Ohm R.A."/>
            <person name="Feau N."/>
            <person name="Henrissat B."/>
            <person name="Schoch C.L."/>
            <person name="Horwitz B.A."/>
            <person name="Barry K.W."/>
            <person name="Condon B.J."/>
            <person name="Copeland A.C."/>
            <person name="Dhillon B."/>
            <person name="Glaser F."/>
            <person name="Hesse C.N."/>
            <person name="Kosti I."/>
            <person name="LaButti K."/>
            <person name="Lindquist E.A."/>
            <person name="Lucas S."/>
            <person name="Salamov A.A."/>
            <person name="Bradshaw R.E."/>
            <person name="Ciuffetti L."/>
            <person name="Hamelin R.C."/>
            <person name="Kema G.H.J."/>
            <person name="Lawrence C."/>
            <person name="Scott J.A."/>
            <person name="Spatafora J.W."/>
            <person name="Turgeon B.G."/>
            <person name="de Wit P.J.G.M."/>
            <person name="Zhong S."/>
            <person name="Goodwin S.B."/>
            <person name="Grigoriev I.V."/>
        </authorList>
    </citation>
    <scope>NUCLEOTIDE SEQUENCE [LARGE SCALE GENOMIC DNA]</scope>
    <source>
        <strain evidence="3">28A</strain>
    </source>
</reference>
<dbReference type="GeneID" id="19398838"/>
<dbReference type="Proteomes" id="UP000016935">
    <property type="component" value="Unassembled WGS sequence"/>
</dbReference>
<organism evidence="2 3">
    <name type="scientific">Exserohilum turcicum (strain 28A)</name>
    <name type="common">Northern leaf blight fungus</name>
    <name type="synonym">Setosphaeria turcica</name>
    <dbReference type="NCBI Taxonomy" id="671987"/>
    <lineage>
        <taxon>Eukaryota</taxon>
        <taxon>Fungi</taxon>
        <taxon>Dikarya</taxon>
        <taxon>Ascomycota</taxon>
        <taxon>Pezizomycotina</taxon>
        <taxon>Dothideomycetes</taxon>
        <taxon>Pleosporomycetidae</taxon>
        <taxon>Pleosporales</taxon>
        <taxon>Pleosporineae</taxon>
        <taxon>Pleosporaceae</taxon>
        <taxon>Exserohilum</taxon>
    </lineage>
</organism>
<dbReference type="RefSeq" id="XP_008027365.1">
    <property type="nucleotide sequence ID" value="XM_008029174.1"/>
</dbReference>
<evidence type="ECO:0000313" key="3">
    <source>
        <dbReference type="Proteomes" id="UP000016935"/>
    </source>
</evidence>
<keyword evidence="3" id="KW-1185">Reference proteome</keyword>
<dbReference type="AlphaFoldDB" id="R0IIR2"/>
<accession>R0IIR2</accession>
<proteinExistence type="predicted"/>
<sequence>MQAVFFCHCNHHHHHHLSPLFPPLARCQRAANTLRAAASPAGNPLFPRCQSRRLLAAASTAPPLLPCRGATPTTRRQKHASNAAHACTGKLE</sequence>
<reference evidence="2 3" key="2">
    <citation type="journal article" date="2013" name="PLoS Genet.">
        <title>Comparative genome structure, secondary metabolite, and effector coding capacity across Cochliobolus pathogens.</title>
        <authorList>
            <person name="Condon B.J."/>
            <person name="Leng Y."/>
            <person name="Wu D."/>
            <person name="Bushley K.E."/>
            <person name="Ohm R.A."/>
            <person name="Otillar R."/>
            <person name="Martin J."/>
            <person name="Schackwitz W."/>
            <person name="Grimwood J."/>
            <person name="MohdZainudin N."/>
            <person name="Xue C."/>
            <person name="Wang R."/>
            <person name="Manning V.A."/>
            <person name="Dhillon B."/>
            <person name="Tu Z.J."/>
            <person name="Steffenson B.J."/>
            <person name="Salamov A."/>
            <person name="Sun H."/>
            <person name="Lowry S."/>
            <person name="LaButti K."/>
            <person name="Han J."/>
            <person name="Copeland A."/>
            <person name="Lindquist E."/>
            <person name="Barry K."/>
            <person name="Schmutz J."/>
            <person name="Baker S.E."/>
            <person name="Ciuffetti L.M."/>
            <person name="Grigoriev I.V."/>
            <person name="Zhong S."/>
            <person name="Turgeon B.G."/>
        </authorList>
    </citation>
    <scope>NUCLEOTIDE SEQUENCE [LARGE SCALE GENOMIC DNA]</scope>
    <source>
        <strain evidence="3">28A</strain>
    </source>
</reference>
<protein>
    <submittedName>
        <fullName evidence="2">Uncharacterized protein</fullName>
    </submittedName>
</protein>
<gene>
    <name evidence="2" type="ORF">SETTUDRAFT_163649</name>
</gene>